<dbReference type="InterPro" id="IPR003594">
    <property type="entry name" value="HATPase_dom"/>
</dbReference>
<reference evidence="7 8" key="1">
    <citation type="submission" date="2020-04" db="EMBL/GenBank/DDBJ databases">
        <authorList>
            <person name="Basu S."/>
            <person name="Maruthanayagam V."/>
            <person name="Chakraborty S."/>
            <person name="Pramanik A."/>
            <person name="Mukherjee J."/>
            <person name="Brink B."/>
        </authorList>
    </citation>
    <scope>NUCLEOTIDE SEQUENCE [LARGE SCALE GENOMIC DNA]</scope>
    <source>
        <strain evidence="7 8">AP17</strain>
    </source>
</reference>
<dbReference type="PRINTS" id="PR00344">
    <property type="entry name" value="BCTRLSENSOR"/>
</dbReference>
<dbReference type="Pfam" id="PF00069">
    <property type="entry name" value="Pkinase"/>
    <property type="match status" value="1"/>
</dbReference>
<dbReference type="GO" id="GO:0000155">
    <property type="term" value="F:phosphorelay sensor kinase activity"/>
    <property type="evidence" value="ECO:0007669"/>
    <property type="project" value="InterPro"/>
</dbReference>
<comment type="catalytic activity">
    <reaction evidence="1">
        <text>ATP + protein L-histidine = ADP + protein N-phospho-L-histidine.</text>
        <dbReference type="EC" id="2.7.13.3"/>
    </reaction>
</comment>
<dbReference type="InterPro" id="IPR004358">
    <property type="entry name" value="Sig_transdc_His_kin-like_C"/>
</dbReference>
<protein>
    <recommendedName>
        <fullName evidence="2">histidine kinase</fullName>
        <ecNumber evidence="2">2.7.13.3</ecNumber>
    </recommendedName>
</protein>
<dbReference type="InterPro" id="IPR011009">
    <property type="entry name" value="Kinase-like_dom_sf"/>
</dbReference>
<dbReference type="InterPro" id="IPR029016">
    <property type="entry name" value="GAF-like_dom_sf"/>
</dbReference>
<dbReference type="SUPFAM" id="SSF55874">
    <property type="entry name" value="ATPase domain of HSP90 chaperone/DNA topoisomerase II/histidine kinase"/>
    <property type="match status" value="1"/>
</dbReference>
<dbReference type="Gene3D" id="3.30.450.40">
    <property type="match status" value="1"/>
</dbReference>
<dbReference type="PANTHER" id="PTHR43642">
    <property type="entry name" value="HYBRID SIGNAL TRANSDUCTION HISTIDINE KINASE G"/>
    <property type="match status" value="1"/>
</dbReference>
<dbReference type="CDD" id="cd14014">
    <property type="entry name" value="STKc_PknB_like"/>
    <property type="match status" value="1"/>
</dbReference>
<evidence type="ECO:0000256" key="2">
    <source>
        <dbReference type="ARBA" id="ARBA00012438"/>
    </source>
</evidence>
<evidence type="ECO:0000313" key="7">
    <source>
        <dbReference type="EMBL" id="QIZ73385.1"/>
    </source>
</evidence>
<evidence type="ECO:0000256" key="4">
    <source>
        <dbReference type="ARBA" id="ARBA00023012"/>
    </source>
</evidence>
<feature type="domain" description="Protein kinase" evidence="5">
    <location>
        <begin position="7"/>
        <end position="273"/>
    </location>
</feature>
<feature type="domain" description="Histidine kinase" evidence="6">
    <location>
        <begin position="1547"/>
        <end position="1804"/>
    </location>
</feature>
<accession>A0A6H1U412</accession>
<dbReference type="RefSeq" id="WP_168571531.1">
    <property type="nucleotide sequence ID" value="NZ_CP051167.1"/>
</dbReference>
<dbReference type="SMART" id="SM00220">
    <property type="entry name" value="S_TKc"/>
    <property type="match status" value="1"/>
</dbReference>
<dbReference type="EMBL" id="CP051167">
    <property type="protein sequence ID" value="QIZ73385.1"/>
    <property type="molecule type" value="Genomic_DNA"/>
</dbReference>
<dbReference type="Proteomes" id="UP000500857">
    <property type="component" value="Chromosome"/>
</dbReference>
<keyword evidence="4" id="KW-0902">Two-component regulatory system</keyword>
<keyword evidence="3" id="KW-0808">Transferase</keyword>
<evidence type="ECO:0000256" key="1">
    <source>
        <dbReference type="ARBA" id="ARBA00000085"/>
    </source>
</evidence>
<dbReference type="InterPro" id="IPR000719">
    <property type="entry name" value="Prot_kinase_dom"/>
</dbReference>
<dbReference type="Pfam" id="PF13191">
    <property type="entry name" value="AAA_16"/>
    <property type="match status" value="1"/>
</dbReference>
<dbReference type="InterPro" id="IPR008271">
    <property type="entry name" value="Ser/Thr_kinase_AS"/>
</dbReference>
<name>A0A6H1U412_9CYAN</name>
<evidence type="ECO:0000259" key="5">
    <source>
        <dbReference type="PROSITE" id="PS50011"/>
    </source>
</evidence>
<dbReference type="PROSITE" id="PS50109">
    <property type="entry name" value="HIS_KIN"/>
    <property type="match status" value="1"/>
</dbReference>
<dbReference type="Gene3D" id="3.30.565.10">
    <property type="entry name" value="Histidine kinase-like ATPase, C-terminal domain"/>
    <property type="match status" value="1"/>
</dbReference>
<proteinExistence type="predicted"/>
<dbReference type="PANTHER" id="PTHR43642:SF1">
    <property type="entry name" value="HYBRID SIGNAL TRANSDUCTION HISTIDINE KINASE G"/>
    <property type="match status" value="1"/>
</dbReference>
<evidence type="ECO:0000256" key="3">
    <source>
        <dbReference type="ARBA" id="ARBA00022777"/>
    </source>
</evidence>
<dbReference type="Gene3D" id="1.10.510.10">
    <property type="entry name" value="Transferase(Phosphotransferase) domain 1"/>
    <property type="match status" value="1"/>
</dbReference>
<dbReference type="SUPFAM" id="SSF56112">
    <property type="entry name" value="Protein kinase-like (PK-like)"/>
    <property type="match status" value="1"/>
</dbReference>
<dbReference type="SMART" id="SM00387">
    <property type="entry name" value="HATPase_c"/>
    <property type="match status" value="1"/>
</dbReference>
<dbReference type="InterPro" id="IPR036097">
    <property type="entry name" value="HisK_dim/P_sf"/>
</dbReference>
<dbReference type="Pfam" id="PF02518">
    <property type="entry name" value="HATPase_c"/>
    <property type="match status" value="1"/>
</dbReference>
<dbReference type="Gene3D" id="3.40.50.300">
    <property type="entry name" value="P-loop containing nucleotide triphosphate hydrolases"/>
    <property type="match status" value="1"/>
</dbReference>
<dbReference type="SUPFAM" id="SSF47384">
    <property type="entry name" value="Homodimeric domain of signal transducing histidine kinase"/>
    <property type="match status" value="1"/>
</dbReference>
<dbReference type="SMART" id="SM00065">
    <property type="entry name" value="GAF"/>
    <property type="match status" value="1"/>
</dbReference>
<keyword evidence="3" id="KW-0418">Kinase</keyword>
<dbReference type="KEGG" id="oxy:HCG48_24585"/>
<dbReference type="SUPFAM" id="SSF52540">
    <property type="entry name" value="P-loop containing nucleoside triphosphate hydrolases"/>
    <property type="match status" value="1"/>
</dbReference>
<dbReference type="PROSITE" id="PS50011">
    <property type="entry name" value="PROTEIN_KINASE_DOM"/>
    <property type="match status" value="1"/>
</dbReference>
<evidence type="ECO:0000313" key="8">
    <source>
        <dbReference type="Proteomes" id="UP000500857"/>
    </source>
</evidence>
<dbReference type="InterPro" id="IPR027417">
    <property type="entry name" value="P-loop_NTPase"/>
</dbReference>
<dbReference type="GO" id="GO:0005524">
    <property type="term" value="F:ATP binding"/>
    <property type="evidence" value="ECO:0007669"/>
    <property type="project" value="InterPro"/>
</dbReference>
<dbReference type="InterPro" id="IPR005467">
    <property type="entry name" value="His_kinase_dom"/>
</dbReference>
<dbReference type="InterPro" id="IPR003018">
    <property type="entry name" value="GAF"/>
</dbReference>
<organism evidence="7 8">
    <name type="scientific">Oxynema aestuarii AP17</name>
    <dbReference type="NCBI Taxonomy" id="2064643"/>
    <lineage>
        <taxon>Bacteria</taxon>
        <taxon>Bacillati</taxon>
        <taxon>Cyanobacteriota</taxon>
        <taxon>Cyanophyceae</taxon>
        <taxon>Oscillatoriophycideae</taxon>
        <taxon>Oscillatoriales</taxon>
        <taxon>Oscillatoriaceae</taxon>
        <taxon>Oxynema</taxon>
        <taxon>Oxynema aestuarii</taxon>
    </lineage>
</organism>
<evidence type="ECO:0000259" key="6">
    <source>
        <dbReference type="PROSITE" id="PS50109"/>
    </source>
</evidence>
<dbReference type="InterPro" id="IPR053159">
    <property type="entry name" value="Hybrid_Histidine_Kinase"/>
</dbReference>
<dbReference type="EC" id="2.7.13.3" evidence="2"/>
<keyword evidence="8" id="KW-1185">Reference proteome</keyword>
<dbReference type="PROSITE" id="PS00108">
    <property type="entry name" value="PROTEIN_KINASE_ST"/>
    <property type="match status" value="1"/>
</dbReference>
<dbReference type="Gene3D" id="1.10.287.130">
    <property type="match status" value="1"/>
</dbReference>
<dbReference type="SUPFAM" id="SSF55781">
    <property type="entry name" value="GAF domain-like"/>
    <property type="match status" value="1"/>
</dbReference>
<dbReference type="Pfam" id="PF01590">
    <property type="entry name" value="GAF"/>
    <property type="match status" value="1"/>
</dbReference>
<sequence length="1806" mass="203027">MNEIAGYILTEKIYESQHTRVYRGVQPKQNRSVIIKVPTQDYPSLNEISRFKNQYTIAKNLEIAGVVKPLDLIPYQNSFALILEDFGAISLKEYLNGSCLPVGQFLRIALELSQIVQQLGDRDIVHKDIKPDNILINPQTGEVKLSDFSISARLPKDTHSLKTAGQLQGTLNYIAPEQTGRINRGIDRRTDLYSLGVTFYEMTTGQVPFKINDPVELVYCHLAREARSPDRLNRKLPPILAQIILKLMAKNPEDRYQSARGLSRDLKTCSSQFQSSGTIDSFSLGCDDRARHFQLPEKLYGRDLEIIQLTNAFRRILPPSTPETPEKTGDRAIGDYKQMVLVSGTSGTGKSALISEMQSPILRQRGYFITGKFDQFQHDIPFAPILDAFRQILRLILTENSEKIEKWKRRLMRSLGINASAIVSVIPELELLLGKIDPVVEEIGAVEAENRFNFAFHNFIRSFSDSDRPIVLFLDDLQWVDAASLKLIERLMSDEDIGYLLIVGAYRSNEVDPLHPLMLTVDRIEKQGGAIDRIHLQPIGKSDLYLFVADALKSSLKETAELSELIYEKTGGNPFFASQLLISLASEGLFTYDPDRDCWNYDLFAIETQELTDDVVEFTSKKLAKLPHQTRELLTLAACIGNTFNLETLAIVSQHSPSKVAADLSPALEASSIVALDETYHVFEETNLSDRLAYNSTAIAASNPESARDRFPNYQFFHDRVQQAAYLFLSHAEKATNHYKIGQLLLANISEESREEKLFEIVNHLNMAIAAIVNPAERQHLAELNLEAGRKVKLATAYETAVRYFETAIDCLDDRRWSDRHSFTLELYLELLEAQYLSTDFDAASQTAEYLLERSLDLRDRVRVYELQIQMNIAQLKLLEAVQTGLHVLQLLDIDLITTPPKEQAIETLIDLPEMTDPDKLAAMRILRTIFSPAYVAKPELLPIVIFTMVHLSLTFGNCPLSAYAYAVYALILCGPIADIKMGYRYGKLALKVLQRFNAKPLNCQVINLFNAFVRPWKKHARDTLQDLEFALQSGLETGDIEYVGHSAINYTINSWFSGMDLEGFAHKTGEFISLTRKLKQEYAMESQQVFHQLSLNLLGQSPDPCELRGEILDESKAIPHAIARNNATTLFFIYLSKTILYYLFNQDNRAVAAATEARKYIDSVPASMTVGEHYFYESLALLACASLSPSPLENEVKAQLNTNVEKLQFWAKHAPDNYQHKADLIAAELARVSGKIAEAMELYDRAIAEARDSDYIQEEAIASERAGLFYLELGRVKIARLYLTDAYYGYARWGAVAKVNDLDERYSQLLLKNRGTVSTDVFDTTETISIVTTNTSTSLNTSETSVLDWTTVMRTALFLSEELVLENLIDNIMEAILETTGAQKGILILEKDRRLTVEAVKILGMESDRLLSGSIPLEQCDYLSPGIVRYVERTGETLVLNDARHEEICTGDPYVMRVKPRSLLCAPIVHKGKVLGIIYLENNLSPGVFTAQRLEVLQLLCSQAAISLENALLYQDLERSLHELQQTQLQLVHSEKMSSLGQLIAGVAHEINNPVGFVSGNLTHAIAYVNDVLTHLQLYRQFYPEAVADIQEHAEEIDLDYAIEDLPELLSSMKLGTDRIREIVKSLKNFSRKETDRKMAADLREGLDSTLLILSNRIKAKGSKPEIKIIKEYGEIPLVECFIGQLNQVFMNLLANAIDSLEDKLERLRLEGRSFVPEIRIQLSPIAANEVRVTIADNGAGMSETVRSQLFKTFFTTKPQGKGTGLGLSISHQIVVEKHGGRIECRSTLGEGTEFAIALPVKAVS</sequence>
<dbReference type="InterPro" id="IPR036890">
    <property type="entry name" value="HATPase_C_sf"/>
</dbReference>
<gene>
    <name evidence="7" type="ORF">HCG48_24585</name>
</gene>
<dbReference type="InterPro" id="IPR041664">
    <property type="entry name" value="AAA_16"/>
</dbReference>